<dbReference type="Gene3D" id="1.10.30.50">
    <property type="match status" value="1"/>
</dbReference>
<evidence type="ECO:0000313" key="2">
    <source>
        <dbReference type="EMBL" id="RLP70976.1"/>
    </source>
</evidence>
<sequence>MNCGQPVYREQLWDVGHIIDAERGGRPVAGNVGPAHRGCNRRAGGKRGGTIRSRARRAAANRDQNLRDW</sequence>
<dbReference type="AlphaFoldDB" id="A0A3L6ZSP4"/>
<reference evidence="2 3" key="1">
    <citation type="submission" date="2018-10" db="EMBL/GenBank/DDBJ databases">
        <authorList>
            <person name="Li J."/>
        </authorList>
    </citation>
    <scope>NUCLEOTIDE SEQUENCE [LARGE SCALE GENOMIC DNA]</scope>
    <source>
        <strain evidence="2 3">JCM 30549</strain>
    </source>
</reference>
<gene>
    <name evidence="2" type="ORF">D9V30_00655</name>
</gene>
<name>A0A3L6ZSP4_9MICO</name>
<proteinExistence type="predicted"/>
<dbReference type="Proteomes" id="UP000275395">
    <property type="component" value="Unassembled WGS sequence"/>
</dbReference>
<evidence type="ECO:0000256" key="1">
    <source>
        <dbReference type="SAM" id="MobiDB-lite"/>
    </source>
</evidence>
<accession>A0A3L6ZSP4</accession>
<organism evidence="2 3">
    <name type="scientific">Mycetocola reblochoni</name>
    <dbReference type="NCBI Taxonomy" id="331618"/>
    <lineage>
        <taxon>Bacteria</taxon>
        <taxon>Bacillati</taxon>
        <taxon>Actinomycetota</taxon>
        <taxon>Actinomycetes</taxon>
        <taxon>Micrococcales</taxon>
        <taxon>Microbacteriaceae</taxon>
        <taxon>Mycetocola</taxon>
    </lineage>
</organism>
<dbReference type="RefSeq" id="WP_087136376.1">
    <property type="nucleotide sequence ID" value="NZ_JBQDRZ010000001.1"/>
</dbReference>
<evidence type="ECO:0000313" key="3">
    <source>
        <dbReference type="Proteomes" id="UP000275395"/>
    </source>
</evidence>
<comment type="caution">
    <text evidence="2">The sequence shown here is derived from an EMBL/GenBank/DDBJ whole genome shotgun (WGS) entry which is preliminary data.</text>
</comment>
<dbReference type="EMBL" id="RCUW01000001">
    <property type="protein sequence ID" value="RLP70976.1"/>
    <property type="molecule type" value="Genomic_DNA"/>
</dbReference>
<protein>
    <recommendedName>
        <fullName evidence="4">HNH endonuclease</fullName>
    </recommendedName>
</protein>
<evidence type="ECO:0008006" key="4">
    <source>
        <dbReference type="Google" id="ProtNLM"/>
    </source>
</evidence>
<feature type="region of interest" description="Disordered" evidence="1">
    <location>
        <begin position="24"/>
        <end position="69"/>
    </location>
</feature>